<dbReference type="Gene3D" id="1.20.1600.10">
    <property type="entry name" value="Outer membrane efflux proteins (OEP)"/>
    <property type="match status" value="1"/>
</dbReference>
<organism evidence="2 3">
    <name type="scientific">Poseidonibacter parvus</name>
    <dbReference type="NCBI Taxonomy" id="1850254"/>
    <lineage>
        <taxon>Bacteria</taxon>
        <taxon>Pseudomonadati</taxon>
        <taxon>Campylobacterota</taxon>
        <taxon>Epsilonproteobacteria</taxon>
        <taxon>Campylobacterales</taxon>
        <taxon>Arcobacteraceae</taxon>
        <taxon>Poseidonibacter</taxon>
    </lineage>
</organism>
<dbReference type="EMBL" id="CP019070">
    <property type="protein sequence ID" value="APW64400.1"/>
    <property type="molecule type" value="Genomic_DNA"/>
</dbReference>
<reference evidence="2 3" key="1">
    <citation type="submission" date="2017-01" db="EMBL/GenBank/DDBJ databases">
        <title>Genome sequencing of Arcobacter sp. LPB0137.</title>
        <authorList>
            <person name="Lee G.-W."/>
            <person name="Yi H."/>
        </authorList>
    </citation>
    <scope>NUCLEOTIDE SEQUENCE [LARGE SCALE GENOMIC DNA]</scope>
    <source>
        <strain evidence="2 3">LPB0137</strain>
    </source>
</reference>
<feature type="chain" id="PRO_5013111700" description="Transporter" evidence="1">
    <location>
        <begin position="20"/>
        <end position="402"/>
    </location>
</feature>
<keyword evidence="3" id="KW-1185">Reference proteome</keyword>
<evidence type="ECO:0000313" key="2">
    <source>
        <dbReference type="EMBL" id="APW64400.1"/>
    </source>
</evidence>
<dbReference type="SUPFAM" id="SSF56954">
    <property type="entry name" value="Outer membrane efflux proteins (OEP)"/>
    <property type="match status" value="1"/>
</dbReference>
<dbReference type="AlphaFoldDB" id="A0A1P8KIM1"/>
<dbReference type="Proteomes" id="UP000186074">
    <property type="component" value="Chromosome"/>
</dbReference>
<sequence>MLKKTLLFSSLLFFNILNAQNINSLIDYSFKQNYNLKALEQSIKSAKEQIELSSKWNNPNLSFGVNDIQFDDVSRRDLEPMQSAFIGISQVVPINDKLKTKEKIAKNDYEISKYLLEDKKLEYKSKIYEYVYYIKLVEKRLALYEEFKINTKNLEKLLTQLYTYNKASQVQILNTQILYENLKLKSQKLKTILNTINLKLEQITYKKIEDIDINLSVKEVKLSMAIDTHPMILLLEQASKKQDNISVLEKEKKNSDVKVSLSYFQRDSKYEDYVNVSLSIPLSIYGSEDLKAKKAKIKTLELNHKLQDTKMTFINKIKTYQSNINDSIKTINIIENNILPKFSHLQKVLEAYNSNGFSNNIDSSSLIKNLNEIIKYKLQAIDEKEKYFTAIAKSMYLREEVQ</sequence>
<dbReference type="RefSeq" id="WP_076082881.1">
    <property type="nucleotide sequence ID" value="NZ_CP019070.1"/>
</dbReference>
<proteinExistence type="predicted"/>
<protein>
    <recommendedName>
        <fullName evidence="4">Transporter</fullName>
    </recommendedName>
</protein>
<accession>A0A1P8KIM1</accession>
<feature type="signal peptide" evidence="1">
    <location>
        <begin position="1"/>
        <end position="19"/>
    </location>
</feature>
<gene>
    <name evidence="2" type="ORF">LPB137_00410</name>
</gene>
<name>A0A1P8KIM1_9BACT</name>
<keyword evidence="1" id="KW-0732">Signal</keyword>
<evidence type="ECO:0000313" key="3">
    <source>
        <dbReference type="Proteomes" id="UP000186074"/>
    </source>
</evidence>
<evidence type="ECO:0008006" key="4">
    <source>
        <dbReference type="Google" id="ProtNLM"/>
    </source>
</evidence>
<dbReference type="KEGG" id="alp:LPB137_00410"/>
<dbReference type="OrthoDB" id="5332769at2"/>
<evidence type="ECO:0000256" key="1">
    <source>
        <dbReference type="SAM" id="SignalP"/>
    </source>
</evidence>
<dbReference type="GO" id="GO:0015562">
    <property type="term" value="F:efflux transmembrane transporter activity"/>
    <property type="evidence" value="ECO:0007669"/>
    <property type="project" value="InterPro"/>
</dbReference>
<dbReference type="STRING" id="1850254.LPB137_00410"/>